<gene>
    <name evidence="2" type="ORF">DIT97_08465</name>
</gene>
<dbReference type="AlphaFoldDB" id="A0A3D3R4I0"/>
<evidence type="ECO:0000313" key="3">
    <source>
        <dbReference type="Proteomes" id="UP000263642"/>
    </source>
</evidence>
<keyword evidence="2" id="KW-0689">Ribosomal protein</keyword>
<evidence type="ECO:0000313" key="2">
    <source>
        <dbReference type="EMBL" id="HCO23078.1"/>
    </source>
</evidence>
<organism evidence="2 3">
    <name type="scientific">Gimesia maris</name>
    <dbReference type="NCBI Taxonomy" id="122"/>
    <lineage>
        <taxon>Bacteria</taxon>
        <taxon>Pseudomonadati</taxon>
        <taxon>Planctomycetota</taxon>
        <taxon>Planctomycetia</taxon>
        <taxon>Planctomycetales</taxon>
        <taxon>Planctomycetaceae</taxon>
        <taxon>Gimesia</taxon>
    </lineage>
</organism>
<dbReference type="Proteomes" id="UP000263642">
    <property type="component" value="Unassembled WGS sequence"/>
</dbReference>
<evidence type="ECO:0000256" key="1">
    <source>
        <dbReference type="SAM" id="MobiDB-lite"/>
    </source>
</evidence>
<feature type="non-terminal residue" evidence="2">
    <location>
        <position position="1"/>
    </location>
</feature>
<dbReference type="GO" id="GO:0005840">
    <property type="term" value="C:ribosome"/>
    <property type="evidence" value="ECO:0007669"/>
    <property type="project" value="UniProtKB-KW"/>
</dbReference>
<proteinExistence type="predicted"/>
<accession>A0A3D3R4I0</accession>
<comment type="caution">
    <text evidence="2">The sequence shown here is derived from an EMBL/GenBank/DDBJ whole genome shotgun (WGS) entry which is preliminary data.</text>
</comment>
<name>A0A3D3R4I0_9PLAN</name>
<feature type="compositionally biased region" description="Acidic residues" evidence="1">
    <location>
        <begin position="39"/>
        <end position="83"/>
    </location>
</feature>
<keyword evidence="2" id="KW-0687">Ribonucleoprotein</keyword>
<reference evidence="2 3" key="1">
    <citation type="journal article" date="2018" name="Nat. Biotechnol.">
        <title>A standardized bacterial taxonomy based on genome phylogeny substantially revises the tree of life.</title>
        <authorList>
            <person name="Parks D.H."/>
            <person name="Chuvochina M."/>
            <person name="Waite D.W."/>
            <person name="Rinke C."/>
            <person name="Skarshewski A."/>
            <person name="Chaumeil P.A."/>
            <person name="Hugenholtz P."/>
        </authorList>
    </citation>
    <scope>NUCLEOTIDE SEQUENCE [LARGE SCALE GENOMIC DNA]</scope>
    <source>
        <strain evidence="2">UBA9375</strain>
    </source>
</reference>
<sequence>RIVRLATVRLGDAGEQAIIEFVGERDRVKPVKRSTTLDSEAETATEEAPADETASDEPAAETEAEETAAADEAPEASAEAAEEDKEKEA</sequence>
<protein>
    <submittedName>
        <fullName evidence="2">50S ribosomal protein L17</fullName>
    </submittedName>
</protein>
<dbReference type="EMBL" id="DQAY01000051">
    <property type="protein sequence ID" value="HCO23078.1"/>
    <property type="molecule type" value="Genomic_DNA"/>
</dbReference>
<feature type="region of interest" description="Disordered" evidence="1">
    <location>
        <begin position="30"/>
        <end position="89"/>
    </location>
</feature>